<sequence>MFVLAGCASAPLVTGTARAPIDPSQVRIYYGPPDTAYEEVARLDVASGAFTYGERNKNSAILERLRKQAASVGANGVIFQHAMRGAGGPGVSIGAGGGRIGGHGHGGVGVGVSISPRQKYGSGIAIHVQNPPDETPGD</sequence>
<organism evidence="1 2">
    <name type="scientific">Solilutibacter pythonis</name>
    <dbReference type="NCBI Taxonomy" id="2483112"/>
    <lineage>
        <taxon>Bacteria</taxon>
        <taxon>Pseudomonadati</taxon>
        <taxon>Pseudomonadota</taxon>
        <taxon>Gammaproteobacteria</taxon>
        <taxon>Lysobacterales</taxon>
        <taxon>Lysobacteraceae</taxon>
        <taxon>Solilutibacter</taxon>
    </lineage>
</organism>
<name>A0A3M2HSZ2_9GAMM</name>
<accession>A0A3M2HSZ2</accession>
<evidence type="ECO:0000313" key="1">
    <source>
        <dbReference type="EMBL" id="RMH90790.1"/>
    </source>
</evidence>
<evidence type="ECO:0008006" key="3">
    <source>
        <dbReference type="Google" id="ProtNLM"/>
    </source>
</evidence>
<evidence type="ECO:0000313" key="2">
    <source>
        <dbReference type="Proteomes" id="UP000275012"/>
    </source>
</evidence>
<dbReference type="EMBL" id="RFLY01000014">
    <property type="protein sequence ID" value="RMH90790.1"/>
    <property type="molecule type" value="Genomic_DNA"/>
</dbReference>
<dbReference type="AlphaFoldDB" id="A0A3M2HSZ2"/>
<protein>
    <recommendedName>
        <fullName evidence="3">DUF4156 domain-containing protein</fullName>
    </recommendedName>
</protein>
<gene>
    <name evidence="1" type="ORF">EBB59_10125</name>
</gene>
<keyword evidence="2" id="KW-1185">Reference proteome</keyword>
<dbReference type="Proteomes" id="UP000275012">
    <property type="component" value="Unassembled WGS sequence"/>
</dbReference>
<comment type="caution">
    <text evidence="1">The sequence shown here is derived from an EMBL/GenBank/DDBJ whole genome shotgun (WGS) entry which is preliminary data.</text>
</comment>
<proteinExistence type="predicted"/>
<reference evidence="1 2" key="1">
    <citation type="submission" date="2018-10" db="EMBL/GenBank/DDBJ databases">
        <title>Proposal of Lysobacter pythonis sp. nov. isolated from royal pythons (Python regius).</title>
        <authorList>
            <person name="Hans-Juergen B."/>
            <person name="Huptas C."/>
            <person name="Sandra B."/>
            <person name="Igor L."/>
            <person name="Joachim S."/>
            <person name="Siegfried S."/>
            <person name="Mareike W."/>
            <person name="Peter K."/>
        </authorList>
    </citation>
    <scope>NUCLEOTIDE SEQUENCE [LARGE SCALE GENOMIC DNA]</scope>
    <source>
        <strain evidence="1 2">4284/11</strain>
    </source>
</reference>